<name>D2RQ38_HALTV</name>
<protein>
    <submittedName>
        <fullName evidence="1">Uncharacterized protein</fullName>
    </submittedName>
</protein>
<dbReference type="InterPro" id="IPR036388">
    <property type="entry name" value="WH-like_DNA-bd_sf"/>
</dbReference>
<dbReference type="HOGENOM" id="CLU_143277_0_0_2"/>
<dbReference type="SUPFAM" id="SSF46785">
    <property type="entry name" value="Winged helix' DNA-binding domain"/>
    <property type="match status" value="1"/>
</dbReference>
<dbReference type="OrthoDB" id="34535at2157"/>
<dbReference type="InterPro" id="IPR036390">
    <property type="entry name" value="WH_DNA-bd_sf"/>
</dbReference>
<dbReference type="Gene3D" id="1.10.10.10">
    <property type="entry name" value="Winged helix-like DNA-binding domain superfamily/Winged helix DNA-binding domain"/>
    <property type="match status" value="1"/>
</dbReference>
<organism evidence="1 2">
    <name type="scientific">Haloterrigena turkmenica (strain ATCC 51198 / DSM 5511 / JCM 9101 / NCIMB 13204 / VKM B-1734 / 4k)</name>
    <name type="common">Halococcus turkmenicus</name>
    <dbReference type="NCBI Taxonomy" id="543526"/>
    <lineage>
        <taxon>Archaea</taxon>
        <taxon>Methanobacteriati</taxon>
        <taxon>Methanobacteriota</taxon>
        <taxon>Stenosarchaea group</taxon>
        <taxon>Halobacteria</taxon>
        <taxon>Halobacteriales</taxon>
        <taxon>Natrialbaceae</taxon>
        <taxon>Haloterrigena</taxon>
    </lineage>
</organism>
<reference evidence="1 2" key="1">
    <citation type="journal article" date="2010" name="Stand. Genomic Sci.">
        <title>Complete genome sequence of Haloterrigena turkmenica type strain (4k).</title>
        <authorList>
            <person name="Saunders E."/>
            <person name="Tindall B.J."/>
            <person name="Fahnrich R."/>
            <person name="Lapidus A."/>
            <person name="Copeland A."/>
            <person name="Del Rio T.G."/>
            <person name="Lucas S."/>
            <person name="Chen F."/>
            <person name="Tice H."/>
            <person name="Cheng J.F."/>
            <person name="Han C."/>
            <person name="Detter J.C."/>
            <person name="Bruce D."/>
            <person name="Goodwin L."/>
            <person name="Chain P."/>
            <person name="Pitluck S."/>
            <person name="Pati A."/>
            <person name="Ivanova N."/>
            <person name="Mavromatis K."/>
            <person name="Chen A."/>
            <person name="Palaniappan K."/>
            <person name="Land M."/>
            <person name="Hauser L."/>
            <person name="Chang Y.J."/>
            <person name="Jeffries C.D."/>
            <person name="Brettin T."/>
            <person name="Rohde M."/>
            <person name="Goker M."/>
            <person name="Bristow J."/>
            <person name="Eisen J.A."/>
            <person name="Markowitz V."/>
            <person name="Hugenholtz P."/>
            <person name="Klenk H.P."/>
            <person name="Kyrpides N.C."/>
        </authorList>
    </citation>
    <scope>NUCLEOTIDE SEQUENCE [LARGE SCALE GENOMIC DNA]</scope>
    <source>
        <strain evidence="2">ATCC 51198 / DSM 5511 / JCM 9101 / NCIMB 13204 / VKM B-1734 / 4k</strain>
    </source>
</reference>
<proteinExistence type="predicted"/>
<dbReference type="EMBL" id="CP001860">
    <property type="protein sequence ID" value="ADB60297.1"/>
    <property type="molecule type" value="Genomic_DNA"/>
</dbReference>
<evidence type="ECO:0000313" key="2">
    <source>
        <dbReference type="Proteomes" id="UP000001903"/>
    </source>
</evidence>
<dbReference type="KEGG" id="htu:Htur_1409"/>
<sequence>MSHSKLLPLGLLYVDGQREVDGATRFQKLVFLAQEETDLYNAFEFRSDKYGPFSPELHATLDKLQERDLIAKEVKKNRSGNEKYAYRLTPTGQQVVQKLINRNDLSGFDDILEDAQNVKKRYNNKPLDRLLRYVYSKYPEYTDESELDEFKPA</sequence>
<dbReference type="Proteomes" id="UP000001903">
    <property type="component" value="Chromosome"/>
</dbReference>
<accession>D2RQ38</accession>
<keyword evidence="2" id="KW-1185">Reference proteome</keyword>
<dbReference type="GeneID" id="31787557"/>
<gene>
    <name evidence="1" type="ordered locus">Htur_1409</name>
</gene>
<dbReference type="eggNOG" id="arCOG00724">
    <property type="taxonomic scope" value="Archaea"/>
</dbReference>
<dbReference type="AlphaFoldDB" id="D2RQ38"/>
<dbReference type="RefSeq" id="WP_012942602.1">
    <property type="nucleotide sequence ID" value="NC_013743.1"/>
</dbReference>
<evidence type="ECO:0000313" key="1">
    <source>
        <dbReference type="EMBL" id="ADB60297.1"/>
    </source>
</evidence>